<proteinExistence type="inferred from homology"/>
<dbReference type="GO" id="GO:0005509">
    <property type="term" value="F:calcium ion binding"/>
    <property type="evidence" value="ECO:0007669"/>
    <property type="project" value="InterPro"/>
</dbReference>
<feature type="disulfide bond" evidence="8">
    <location>
        <begin position="727"/>
        <end position="760"/>
    </location>
</feature>
<dbReference type="PANTHER" id="PTHR11742">
    <property type="entry name" value="MANNOSYL-OLIGOSACCHARIDE ALPHA-1,2-MANNOSIDASE-RELATED"/>
    <property type="match status" value="1"/>
</dbReference>
<feature type="region of interest" description="Disordered" evidence="10">
    <location>
        <begin position="298"/>
        <end position="348"/>
    </location>
</feature>
<keyword evidence="9" id="KW-0326">Glycosidase</keyword>
<dbReference type="GO" id="GO:0004571">
    <property type="term" value="F:mannosyl-oligosaccharide 1,2-alpha-mannosidase activity"/>
    <property type="evidence" value="ECO:0007669"/>
    <property type="project" value="InterPro"/>
</dbReference>
<organism evidence="12 13">
    <name type="scientific">Blastocystis sp. subtype 1 (strain ATCC 50177 / NandII)</name>
    <dbReference type="NCBI Taxonomy" id="478820"/>
    <lineage>
        <taxon>Eukaryota</taxon>
        <taxon>Sar</taxon>
        <taxon>Stramenopiles</taxon>
        <taxon>Bigyra</taxon>
        <taxon>Opalozoa</taxon>
        <taxon>Opalinata</taxon>
        <taxon>Blastocystidae</taxon>
        <taxon>Blastocystis</taxon>
    </lineage>
</organism>
<dbReference type="EMBL" id="LXWW01000019">
    <property type="protein sequence ID" value="OAO17725.1"/>
    <property type="molecule type" value="Genomic_DNA"/>
</dbReference>
<dbReference type="Gene3D" id="1.50.10.10">
    <property type="match status" value="1"/>
</dbReference>
<name>A0A196SKY8_BLAHN</name>
<keyword evidence="4 9" id="KW-0378">Hydrolase</keyword>
<evidence type="ECO:0000256" key="8">
    <source>
        <dbReference type="PIRSR" id="PIRSR601382-3"/>
    </source>
</evidence>
<dbReference type="InterPro" id="IPR050749">
    <property type="entry name" value="Glycosyl_Hydrolase_47"/>
</dbReference>
<feature type="binding site" evidence="7">
    <location>
        <position position="882"/>
    </location>
    <ligand>
        <name>Ca(2+)</name>
        <dbReference type="ChEBI" id="CHEBI:29108"/>
    </ligand>
</feature>
<dbReference type="SUPFAM" id="SSF48225">
    <property type="entry name" value="Seven-hairpin glycosidases"/>
    <property type="match status" value="1"/>
</dbReference>
<dbReference type="EC" id="3.2.1.-" evidence="9"/>
<evidence type="ECO:0000256" key="10">
    <source>
        <dbReference type="SAM" id="MobiDB-lite"/>
    </source>
</evidence>
<evidence type="ECO:0000313" key="12">
    <source>
        <dbReference type="EMBL" id="OAO17725.1"/>
    </source>
</evidence>
<feature type="active site" description="Proton donor" evidence="6">
    <location>
        <position position="532"/>
    </location>
</feature>
<comment type="cofactor">
    <cofactor evidence="1 7">
        <name>Ca(2+)</name>
        <dbReference type="ChEBI" id="CHEBI:29108"/>
    </cofactor>
</comment>
<keyword evidence="5 8" id="KW-1015">Disulfide bond</keyword>
<dbReference type="InterPro" id="IPR036026">
    <property type="entry name" value="Seven-hairpin_glycosidases"/>
</dbReference>
<dbReference type="InterPro" id="IPR012341">
    <property type="entry name" value="6hp_glycosidase-like_sf"/>
</dbReference>
<dbReference type="GO" id="GO:0005783">
    <property type="term" value="C:endoplasmic reticulum"/>
    <property type="evidence" value="ECO:0007669"/>
    <property type="project" value="TreeGrafter"/>
</dbReference>
<evidence type="ECO:0000256" key="1">
    <source>
        <dbReference type="ARBA" id="ARBA00001913"/>
    </source>
</evidence>
<feature type="region of interest" description="Disordered" evidence="10">
    <location>
        <begin position="366"/>
        <end position="394"/>
    </location>
</feature>
<dbReference type="SUPFAM" id="SSF49899">
    <property type="entry name" value="Concanavalin A-like lectins/glucanases"/>
    <property type="match status" value="1"/>
</dbReference>
<comment type="caution">
    <text evidence="12">The sequence shown here is derived from an EMBL/GenBank/DDBJ whole genome shotgun (WGS) entry which is preliminary data.</text>
</comment>
<dbReference type="PRINTS" id="PR00747">
    <property type="entry name" value="GLYHDRLASE47"/>
</dbReference>
<protein>
    <recommendedName>
        <fullName evidence="9">alpha-1,2-Mannosidase</fullName>
        <ecNumber evidence="9">3.2.1.-</ecNumber>
    </recommendedName>
</protein>
<dbReference type="AlphaFoldDB" id="A0A196SKY8"/>
<evidence type="ECO:0000256" key="11">
    <source>
        <dbReference type="SAM" id="Phobius"/>
    </source>
</evidence>
<evidence type="ECO:0000256" key="4">
    <source>
        <dbReference type="ARBA" id="ARBA00022801"/>
    </source>
</evidence>
<evidence type="ECO:0000256" key="3">
    <source>
        <dbReference type="ARBA" id="ARBA00007658"/>
    </source>
</evidence>
<dbReference type="GO" id="GO:0005975">
    <property type="term" value="P:carbohydrate metabolic process"/>
    <property type="evidence" value="ECO:0007669"/>
    <property type="project" value="InterPro"/>
</dbReference>
<dbReference type="InterPro" id="IPR001382">
    <property type="entry name" value="Glyco_hydro_47"/>
</dbReference>
<dbReference type="STRING" id="478820.A0A196SKY8"/>
<dbReference type="InterPro" id="IPR013320">
    <property type="entry name" value="ConA-like_dom_sf"/>
</dbReference>
<evidence type="ECO:0000256" key="7">
    <source>
        <dbReference type="PIRSR" id="PIRSR601382-2"/>
    </source>
</evidence>
<evidence type="ECO:0000256" key="6">
    <source>
        <dbReference type="PIRSR" id="PIRSR601382-1"/>
    </source>
</evidence>
<keyword evidence="11" id="KW-0472">Membrane</keyword>
<feature type="active site" description="Proton donor" evidence="6">
    <location>
        <position position="774"/>
    </location>
</feature>
<feature type="active site" evidence="6">
    <location>
        <position position="664"/>
    </location>
</feature>
<gene>
    <name evidence="12" type="ORF">AV274_0515</name>
</gene>
<evidence type="ECO:0000313" key="13">
    <source>
        <dbReference type="Proteomes" id="UP000078348"/>
    </source>
</evidence>
<feature type="active site" evidence="6">
    <location>
        <position position="797"/>
    </location>
</feature>
<keyword evidence="13" id="KW-1185">Reference proteome</keyword>
<dbReference type="Proteomes" id="UP000078348">
    <property type="component" value="Unassembled WGS sequence"/>
</dbReference>
<sequence length="890" mass="99599">MLRNASRKPLKNRVPGADQMNFRQITEDYYRKHVTNTANAFKKKMNRLLLLAVIVVVVIFITSVTLIVNNAALFESNVQRTRSMTSTMRIGDVDVKHGYLFDGSHVFRIPRGFDTERMTIASWIYPDSGKKDLMTVFSNQQVSDDHRPTDGGFSLIYNSDDQSVCVESVYRDRSSILCTKAGVVNPATWTHVTLVVSPLDQESGDCRKSLHTIYINGKPLFNFFSPHCLSKAPPMIGMDTLEHRPFIGRMSVFVLSERAFTDALVASLTGMRGELSAAMQAACNGLYFASSSFPLRGGLRESQSQPEIAVETKPETQMEKQSEAQAESKPEAQAESKPEAQTESRYTTYTSRSIPAAELLQSYLQKPDHFSPPSTNLRSSHTLPPPPPEKDELCRHELPAPLPELSGALKEFVDALHRRTLSEHDAIARGEAAFSVPPEVAEDYHNLNEYRAQSVRQAFCFAWAWYKERAWGADEIRPVSGTATNRWGNMAMNVVDSVDTILLLGLNKEEAEARKVVRNVRFDSPKPTSMFETTIRVLGGMLAGYQYTKDPVYLEKAKDVGERMLPAFSTPSGYPKGSVNLAARSATPWGWTRGCSVLSELGTVSLEYLTLAKATKDARYEQVVKRIYDTVEKAPTWDGMLPTMLHLHSGMPSHGTYTLAGSADSYYEYLLKTWLLTGKKDRRYKRMYNEAVEGITKHLLKRSPSGLLYTGEGMQGGISDSMGHLACFTGGMLALGVLHGVNPATAERDLANAKALAYTCYRMYISTATGVAAEQMSMSDEQPRVSHRGTYYILRPEALETLYYLNQITGDPIYREWGWEMWSAIEKSCRTTYGYSSLDNADRPGSFTDGEESFFFAETVKYSYLLLKDDKLVDLTKKVFNTEAHPLDVF</sequence>
<dbReference type="Gene3D" id="2.60.120.200">
    <property type="match status" value="1"/>
</dbReference>
<evidence type="ECO:0000256" key="9">
    <source>
        <dbReference type="RuleBase" id="RU361193"/>
    </source>
</evidence>
<feature type="transmembrane region" description="Helical" evidence="11">
    <location>
        <begin position="48"/>
        <end position="68"/>
    </location>
</feature>
<keyword evidence="7" id="KW-0106">Calcium</keyword>
<dbReference type="Pfam" id="PF01532">
    <property type="entry name" value="Glyco_hydro_47"/>
    <property type="match status" value="1"/>
</dbReference>
<evidence type="ECO:0000256" key="2">
    <source>
        <dbReference type="ARBA" id="ARBA00004922"/>
    </source>
</evidence>
<keyword evidence="11" id="KW-1133">Transmembrane helix</keyword>
<evidence type="ECO:0000256" key="5">
    <source>
        <dbReference type="ARBA" id="ARBA00023157"/>
    </source>
</evidence>
<reference evidence="12 13" key="1">
    <citation type="submission" date="2016-05" db="EMBL/GenBank/DDBJ databases">
        <title>Nuclear genome of Blastocystis sp. subtype 1 NandII.</title>
        <authorList>
            <person name="Gentekaki E."/>
            <person name="Curtis B."/>
            <person name="Stairs C."/>
            <person name="Eme L."/>
            <person name="Herman E."/>
            <person name="Klimes V."/>
            <person name="Arias M.C."/>
            <person name="Elias M."/>
            <person name="Hilliou F."/>
            <person name="Klute M."/>
            <person name="Malik S.-B."/>
            <person name="Pightling A."/>
            <person name="Rachubinski R."/>
            <person name="Salas D."/>
            <person name="Schlacht A."/>
            <person name="Suga H."/>
            <person name="Archibald J."/>
            <person name="Ball S.G."/>
            <person name="Clark G."/>
            <person name="Dacks J."/>
            <person name="Van Der Giezen M."/>
            <person name="Tsaousis A."/>
            <person name="Roger A."/>
        </authorList>
    </citation>
    <scope>NUCLEOTIDE SEQUENCE [LARGE SCALE GENOMIC DNA]</scope>
    <source>
        <strain evidence="13">ATCC 50177 / NandII</strain>
    </source>
</reference>
<accession>A0A196SKY8</accession>
<feature type="compositionally biased region" description="Basic and acidic residues" evidence="10">
    <location>
        <begin position="310"/>
        <end position="342"/>
    </location>
</feature>
<dbReference type="Pfam" id="PF13385">
    <property type="entry name" value="Laminin_G_3"/>
    <property type="match status" value="1"/>
</dbReference>
<keyword evidence="7" id="KW-0479">Metal-binding</keyword>
<feature type="compositionally biased region" description="Polar residues" evidence="10">
    <location>
        <begin position="372"/>
        <end position="382"/>
    </location>
</feature>
<dbReference type="GO" id="GO:0016020">
    <property type="term" value="C:membrane"/>
    <property type="evidence" value="ECO:0007669"/>
    <property type="project" value="InterPro"/>
</dbReference>
<dbReference type="OrthoDB" id="8118055at2759"/>
<comment type="pathway">
    <text evidence="2">Protein modification; protein glycosylation.</text>
</comment>
<comment type="similarity">
    <text evidence="3 9">Belongs to the glycosyl hydrolase 47 family.</text>
</comment>
<keyword evidence="11" id="KW-0812">Transmembrane</keyword>